<sequence>MKASKKSTNKKARSTLDGVFPLRFVDEVVSYPLGLTPEMVESLRKSKK</sequence>
<organism evidence="1 2">
    <name type="scientific">Escherichia phage vB_Eco_slurp01</name>
    <dbReference type="NCBI Taxonomy" id="1874688"/>
    <lineage>
        <taxon>Viruses</taxon>
        <taxon>Duplodnaviria</taxon>
        <taxon>Heunggongvirae</taxon>
        <taxon>Uroviricota</taxon>
        <taxon>Caudoviricetes</taxon>
        <taxon>Asteriusvirus</taxon>
        <taxon>Asteriusvirus PBECO4</taxon>
    </lineage>
</organism>
<proteinExistence type="predicted"/>
<name>A0A1C3S6E0_9CAUD</name>
<evidence type="ECO:0000313" key="1">
    <source>
        <dbReference type="EMBL" id="SCA80161.1"/>
    </source>
</evidence>
<accession>A0A1C3S6E0</accession>
<dbReference type="Proteomes" id="UP000279386">
    <property type="component" value="Segment"/>
</dbReference>
<reference evidence="1 2" key="1">
    <citation type="submission" date="2016-07" db="EMBL/GenBank/DDBJ databases">
        <authorList>
            <person name="Millard A."/>
        </authorList>
    </citation>
    <scope>NUCLEOTIDE SEQUENCE [LARGE SCALE GENOMIC DNA]</scope>
</reference>
<protein>
    <submittedName>
        <fullName evidence="1">Uncharacterized protein</fullName>
    </submittedName>
</protein>
<dbReference type="EMBL" id="LT603033">
    <property type="protein sequence ID" value="SCA80161.1"/>
    <property type="molecule type" value="Genomic_DNA"/>
</dbReference>
<gene>
    <name evidence="1" type="ORF">PSLUR01_00184</name>
</gene>
<evidence type="ECO:0000313" key="2">
    <source>
        <dbReference type="Proteomes" id="UP000279386"/>
    </source>
</evidence>